<dbReference type="EMBL" id="CAJVCH010067181">
    <property type="protein sequence ID" value="CAG7720084.1"/>
    <property type="molecule type" value="Genomic_DNA"/>
</dbReference>
<dbReference type="GO" id="GO:0052689">
    <property type="term" value="F:carboxylic ester hydrolase activity"/>
    <property type="evidence" value="ECO:0007669"/>
    <property type="project" value="UniProtKB-KW"/>
</dbReference>
<feature type="domain" description="Carboxylesterase type B" evidence="5">
    <location>
        <begin position="15"/>
        <end position="214"/>
    </location>
</feature>
<reference evidence="6" key="1">
    <citation type="submission" date="2021-06" db="EMBL/GenBank/DDBJ databases">
        <authorList>
            <person name="Hodson N. C."/>
            <person name="Mongue J. A."/>
            <person name="Jaron S. K."/>
        </authorList>
    </citation>
    <scope>NUCLEOTIDE SEQUENCE</scope>
</reference>
<name>A0A8J2K4V0_9HEXA</name>
<evidence type="ECO:0000259" key="5">
    <source>
        <dbReference type="Pfam" id="PF00135"/>
    </source>
</evidence>
<keyword evidence="3" id="KW-0378">Hydrolase</keyword>
<comment type="similarity">
    <text evidence="1">Belongs to the type-B carboxylesterase/lipase family.</text>
</comment>
<sequence length="226" mass="25961">MLKMKGFYSMLPVSILRNATLTKELNDDWNRVAPLTFMYDEIVSQEDLNKTSEEIRKYYFGDQSISNLTEKNLADLYSDRFFVYPVQRAAKLYAQHGAPTYLYLFSYAGEYTNVNETPGNPKKIVTHGDDIQYLLHANFRAEFPVDSVSAQIVGRYNGLWASFAATGVPNATWGNALTWPQLGQNSTNGNATWYRIETETALVQEPFYERMKFWETLPLTKLEEKA</sequence>
<evidence type="ECO:0000256" key="3">
    <source>
        <dbReference type="ARBA" id="ARBA00022801"/>
    </source>
</evidence>
<evidence type="ECO:0000313" key="6">
    <source>
        <dbReference type="EMBL" id="CAG7720084.1"/>
    </source>
</evidence>
<dbReference type="PANTHER" id="PTHR43142">
    <property type="entry name" value="CARBOXYLIC ESTER HYDROLASE"/>
    <property type="match status" value="1"/>
</dbReference>
<evidence type="ECO:0000256" key="4">
    <source>
        <dbReference type="ARBA" id="ARBA00023180"/>
    </source>
</evidence>
<keyword evidence="4" id="KW-0325">Glycoprotein</keyword>
<evidence type="ECO:0000256" key="1">
    <source>
        <dbReference type="ARBA" id="ARBA00005964"/>
    </source>
</evidence>
<keyword evidence="7" id="KW-1185">Reference proteome</keyword>
<evidence type="ECO:0000313" key="7">
    <source>
        <dbReference type="Proteomes" id="UP000708208"/>
    </source>
</evidence>
<dbReference type="Proteomes" id="UP000708208">
    <property type="component" value="Unassembled WGS sequence"/>
</dbReference>
<organism evidence="6 7">
    <name type="scientific">Allacma fusca</name>
    <dbReference type="NCBI Taxonomy" id="39272"/>
    <lineage>
        <taxon>Eukaryota</taxon>
        <taxon>Metazoa</taxon>
        <taxon>Ecdysozoa</taxon>
        <taxon>Arthropoda</taxon>
        <taxon>Hexapoda</taxon>
        <taxon>Collembola</taxon>
        <taxon>Symphypleona</taxon>
        <taxon>Sminthuridae</taxon>
        <taxon>Allacma</taxon>
    </lineage>
</organism>
<dbReference type="PANTHER" id="PTHR43142:SF1">
    <property type="entry name" value="CARBOXYLIC ESTER HYDROLASE"/>
    <property type="match status" value="1"/>
</dbReference>
<dbReference type="InterPro" id="IPR002018">
    <property type="entry name" value="CarbesteraseB"/>
</dbReference>
<proteinExistence type="inferred from homology"/>
<protein>
    <recommendedName>
        <fullName evidence="5">Carboxylesterase type B domain-containing protein</fullName>
    </recommendedName>
</protein>
<keyword evidence="2" id="KW-0719">Serine esterase</keyword>
<dbReference type="AlphaFoldDB" id="A0A8J2K4V0"/>
<gene>
    <name evidence="6" type="ORF">AFUS01_LOCUS9373</name>
</gene>
<evidence type="ECO:0000256" key="2">
    <source>
        <dbReference type="ARBA" id="ARBA00022487"/>
    </source>
</evidence>
<accession>A0A8J2K4V0</accession>
<comment type="caution">
    <text evidence="6">The sequence shown here is derived from an EMBL/GenBank/DDBJ whole genome shotgun (WGS) entry which is preliminary data.</text>
</comment>
<dbReference type="Pfam" id="PF00135">
    <property type="entry name" value="COesterase"/>
    <property type="match status" value="1"/>
</dbReference>
<dbReference type="OrthoDB" id="6766928at2759"/>